<dbReference type="EMBL" id="KQ415949">
    <property type="protein sequence ID" value="KOF99473.1"/>
    <property type="molecule type" value="Genomic_DNA"/>
</dbReference>
<proteinExistence type="predicted"/>
<keyword evidence="1" id="KW-0472">Membrane</keyword>
<keyword evidence="1" id="KW-1133">Transmembrane helix</keyword>
<organism evidence="2">
    <name type="scientific">Octopus bimaculoides</name>
    <name type="common">California two-spotted octopus</name>
    <dbReference type="NCBI Taxonomy" id="37653"/>
    <lineage>
        <taxon>Eukaryota</taxon>
        <taxon>Metazoa</taxon>
        <taxon>Spiralia</taxon>
        <taxon>Lophotrochozoa</taxon>
        <taxon>Mollusca</taxon>
        <taxon>Cephalopoda</taxon>
        <taxon>Coleoidea</taxon>
        <taxon>Octopodiformes</taxon>
        <taxon>Octopoda</taxon>
        <taxon>Incirrata</taxon>
        <taxon>Octopodidae</taxon>
        <taxon>Octopus</taxon>
    </lineage>
</organism>
<sequence>MMVCGQDEQIKKSMKCSFDFVCQLCKWKFERNKKKKSVMLYLSFHSWCLSNDLGNYLKSIYSNCFFFLIFLNGMSEIVVIFLTDHASPRFCKHFYSPLQPFNQKLA</sequence>
<protein>
    <submittedName>
        <fullName evidence="2">Uncharacterized protein</fullName>
    </submittedName>
</protein>
<reference evidence="2" key="1">
    <citation type="submission" date="2015-07" db="EMBL/GenBank/DDBJ databases">
        <title>MeaNS - Measles Nucleotide Surveillance Program.</title>
        <authorList>
            <person name="Tran T."/>
            <person name="Druce J."/>
        </authorList>
    </citation>
    <scope>NUCLEOTIDE SEQUENCE</scope>
    <source>
        <strain evidence="2">UCB-OBI-ISO-001</strain>
        <tissue evidence="2">Gonad</tissue>
    </source>
</reference>
<feature type="transmembrane region" description="Helical" evidence="1">
    <location>
        <begin position="60"/>
        <end position="82"/>
    </location>
</feature>
<dbReference type="AlphaFoldDB" id="A0A0L8ID90"/>
<evidence type="ECO:0000256" key="1">
    <source>
        <dbReference type="SAM" id="Phobius"/>
    </source>
</evidence>
<name>A0A0L8ID90_OCTBM</name>
<accession>A0A0L8ID90</accession>
<keyword evidence="1" id="KW-0812">Transmembrane</keyword>
<evidence type="ECO:0000313" key="2">
    <source>
        <dbReference type="EMBL" id="KOF99473.1"/>
    </source>
</evidence>
<gene>
    <name evidence="2" type="ORF">OCBIM_22015971mg</name>
</gene>